<evidence type="ECO:0000313" key="2">
    <source>
        <dbReference type="EMBL" id="CAH2244547.1"/>
    </source>
</evidence>
<feature type="compositionally biased region" description="Basic and acidic residues" evidence="1">
    <location>
        <begin position="1"/>
        <end position="10"/>
    </location>
</feature>
<protein>
    <submittedName>
        <fullName evidence="2">Jg11667 protein</fullName>
    </submittedName>
</protein>
<feature type="compositionally biased region" description="Basic residues" evidence="1">
    <location>
        <begin position="40"/>
        <end position="50"/>
    </location>
</feature>
<name>A0A8S4RZU2_9NEOP</name>
<reference evidence="2" key="1">
    <citation type="submission" date="2022-03" db="EMBL/GenBank/DDBJ databases">
        <authorList>
            <person name="Lindestad O."/>
        </authorList>
    </citation>
    <scope>NUCLEOTIDE SEQUENCE</scope>
</reference>
<feature type="compositionally biased region" description="Basic and acidic residues" evidence="1">
    <location>
        <begin position="51"/>
        <end position="65"/>
    </location>
</feature>
<dbReference type="EMBL" id="CAKXAJ010025836">
    <property type="protein sequence ID" value="CAH2244547.1"/>
    <property type="molecule type" value="Genomic_DNA"/>
</dbReference>
<organism evidence="2 3">
    <name type="scientific">Pararge aegeria aegeria</name>
    <dbReference type="NCBI Taxonomy" id="348720"/>
    <lineage>
        <taxon>Eukaryota</taxon>
        <taxon>Metazoa</taxon>
        <taxon>Ecdysozoa</taxon>
        <taxon>Arthropoda</taxon>
        <taxon>Hexapoda</taxon>
        <taxon>Insecta</taxon>
        <taxon>Pterygota</taxon>
        <taxon>Neoptera</taxon>
        <taxon>Endopterygota</taxon>
        <taxon>Lepidoptera</taxon>
        <taxon>Glossata</taxon>
        <taxon>Ditrysia</taxon>
        <taxon>Papilionoidea</taxon>
        <taxon>Nymphalidae</taxon>
        <taxon>Satyrinae</taxon>
        <taxon>Satyrini</taxon>
        <taxon>Parargina</taxon>
        <taxon>Pararge</taxon>
    </lineage>
</organism>
<gene>
    <name evidence="2" type="primary">jg11667</name>
    <name evidence="2" type="ORF">PAEG_LOCUS20479</name>
</gene>
<evidence type="ECO:0000313" key="3">
    <source>
        <dbReference type="Proteomes" id="UP000838756"/>
    </source>
</evidence>
<evidence type="ECO:0000256" key="1">
    <source>
        <dbReference type="SAM" id="MobiDB-lite"/>
    </source>
</evidence>
<feature type="compositionally biased region" description="Low complexity" evidence="1">
    <location>
        <begin position="17"/>
        <end position="39"/>
    </location>
</feature>
<feature type="compositionally biased region" description="Basic residues" evidence="1">
    <location>
        <begin position="80"/>
        <end position="94"/>
    </location>
</feature>
<dbReference type="AlphaFoldDB" id="A0A8S4RZU2"/>
<sequence>MMKAAKERRPFLRRTKATAPPDTTDADATTTTVETTTNRFTRRGNNRFKIQKTEKEKPRENDAEKPSSNGVPVKSDRPRNFIRRRLGGANGRRSRAQKLINNKFLALRNWFVIQMVGVFNDESLDPGFYS</sequence>
<dbReference type="OrthoDB" id="7423544at2759"/>
<proteinExistence type="predicted"/>
<keyword evidence="3" id="KW-1185">Reference proteome</keyword>
<comment type="caution">
    <text evidence="2">The sequence shown here is derived from an EMBL/GenBank/DDBJ whole genome shotgun (WGS) entry which is preliminary data.</text>
</comment>
<dbReference type="Proteomes" id="UP000838756">
    <property type="component" value="Unassembled WGS sequence"/>
</dbReference>
<accession>A0A8S4RZU2</accession>
<feature type="region of interest" description="Disordered" evidence="1">
    <location>
        <begin position="1"/>
        <end position="94"/>
    </location>
</feature>